<comment type="function">
    <text evidence="8">RNA helicase.</text>
</comment>
<dbReference type="GO" id="GO:0003723">
    <property type="term" value="F:RNA binding"/>
    <property type="evidence" value="ECO:0007669"/>
    <property type="project" value="UniProtKB-UniRule"/>
</dbReference>
<dbReference type="InterPro" id="IPR014014">
    <property type="entry name" value="RNA_helicase_DEAD_Q_motif"/>
</dbReference>
<evidence type="ECO:0000256" key="4">
    <source>
        <dbReference type="ARBA" id="ARBA00022840"/>
    </source>
</evidence>
<comment type="domain">
    <text evidence="8">The Q motif is unique to and characteristic of the DEAD box family of RNA helicases and controls ATP binding and hydrolysis.</text>
</comment>
<keyword evidence="1 7" id="KW-0547">Nucleotide-binding</keyword>
<evidence type="ECO:0000256" key="1">
    <source>
        <dbReference type="ARBA" id="ARBA00022741"/>
    </source>
</evidence>
<evidence type="ECO:0000313" key="13">
    <source>
        <dbReference type="EMBL" id="KAJ6219992.1"/>
    </source>
</evidence>
<dbReference type="PANTHER" id="PTHR24031">
    <property type="entry name" value="RNA HELICASE"/>
    <property type="match status" value="1"/>
</dbReference>
<dbReference type="InterPro" id="IPR000629">
    <property type="entry name" value="RNA-helicase_DEAD-box_CS"/>
</dbReference>
<keyword evidence="4 7" id="KW-0067">ATP-binding</keyword>
<evidence type="ECO:0000256" key="3">
    <source>
        <dbReference type="ARBA" id="ARBA00022806"/>
    </source>
</evidence>
<evidence type="ECO:0000256" key="6">
    <source>
        <dbReference type="PROSITE-ProRule" id="PRU00552"/>
    </source>
</evidence>
<dbReference type="PROSITE" id="PS00039">
    <property type="entry name" value="DEAD_ATP_HELICASE"/>
    <property type="match status" value="1"/>
</dbReference>
<feature type="domain" description="Helicase ATP-binding" evidence="10">
    <location>
        <begin position="76"/>
        <end position="250"/>
    </location>
</feature>
<protein>
    <recommendedName>
        <fullName evidence="8">ATP-dependent RNA helicase</fullName>
        <ecNumber evidence="8">3.6.4.13</ecNumber>
    </recommendedName>
</protein>
<keyword evidence="3 7" id="KW-0347">Helicase</keyword>
<feature type="compositionally biased region" description="Polar residues" evidence="9">
    <location>
        <begin position="727"/>
        <end position="738"/>
    </location>
</feature>
<keyword evidence="14" id="KW-1185">Reference proteome</keyword>
<feature type="short sequence motif" description="Q motif" evidence="6">
    <location>
        <begin position="45"/>
        <end position="73"/>
    </location>
</feature>
<dbReference type="InterPro" id="IPR025313">
    <property type="entry name" value="SPB4-like_CTE"/>
</dbReference>
<name>A0A9Q0M936_BLOTA</name>
<comment type="caution">
    <text evidence="13">The sequence shown here is derived from an EMBL/GenBank/DDBJ whole genome shotgun (WGS) entry which is preliminary data.</text>
</comment>
<feature type="compositionally biased region" description="Acidic residues" evidence="9">
    <location>
        <begin position="747"/>
        <end position="765"/>
    </location>
</feature>
<dbReference type="SMART" id="SM00487">
    <property type="entry name" value="DEXDc"/>
    <property type="match status" value="1"/>
</dbReference>
<dbReference type="Gene3D" id="3.40.50.300">
    <property type="entry name" value="P-loop containing nucleotide triphosphate hydrolases"/>
    <property type="match status" value="2"/>
</dbReference>
<comment type="catalytic activity">
    <reaction evidence="8">
        <text>ATP + H2O = ADP + phosphate + H(+)</text>
        <dbReference type="Rhea" id="RHEA:13065"/>
        <dbReference type="ChEBI" id="CHEBI:15377"/>
        <dbReference type="ChEBI" id="CHEBI:15378"/>
        <dbReference type="ChEBI" id="CHEBI:30616"/>
        <dbReference type="ChEBI" id="CHEBI:43474"/>
        <dbReference type="ChEBI" id="CHEBI:456216"/>
        <dbReference type="EC" id="3.6.4.13"/>
    </reaction>
</comment>
<dbReference type="CDD" id="cd17941">
    <property type="entry name" value="DEADc_DDX10"/>
    <property type="match status" value="1"/>
</dbReference>
<keyword evidence="5 8" id="KW-0694">RNA-binding</keyword>
<dbReference type="SMART" id="SM00490">
    <property type="entry name" value="HELICc"/>
    <property type="match status" value="1"/>
</dbReference>
<evidence type="ECO:0000259" key="11">
    <source>
        <dbReference type="PROSITE" id="PS51194"/>
    </source>
</evidence>
<dbReference type="EMBL" id="JAPWDV010000002">
    <property type="protein sequence ID" value="KAJ6219992.1"/>
    <property type="molecule type" value="Genomic_DNA"/>
</dbReference>
<dbReference type="SMART" id="SM01178">
    <property type="entry name" value="DUF4217"/>
    <property type="match status" value="1"/>
</dbReference>
<dbReference type="GO" id="GO:0005524">
    <property type="term" value="F:ATP binding"/>
    <property type="evidence" value="ECO:0007669"/>
    <property type="project" value="UniProtKB-UniRule"/>
</dbReference>
<evidence type="ECO:0000256" key="9">
    <source>
        <dbReference type="SAM" id="MobiDB-lite"/>
    </source>
</evidence>
<feature type="domain" description="DEAD-box RNA helicase Q" evidence="12">
    <location>
        <begin position="45"/>
        <end position="73"/>
    </location>
</feature>
<evidence type="ECO:0000259" key="12">
    <source>
        <dbReference type="PROSITE" id="PS51195"/>
    </source>
</evidence>
<feature type="domain" description="Helicase C-terminal" evidence="11">
    <location>
        <begin position="263"/>
        <end position="424"/>
    </location>
</feature>
<dbReference type="Pfam" id="PF13959">
    <property type="entry name" value="CTE_SPB4"/>
    <property type="match status" value="1"/>
</dbReference>
<dbReference type="Pfam" id="PF00270">
    <property type="entry name" value="DEAD"/>
    <property type="match status" value="1"/>
</dbReference>
<dbReference type="PROSITE" id="PS51195">
    <property type="entry name" value="Q_MOTIF"/>
    <property type="match status" value="1"/>
</dbReference>
<dbReference type="SUPFAM" id="SSF52540">
    <property type="entry name" value="P-loop containing nucleoside triphosphate hydrolases"/>
    <property type="match status" value="1"/>
</dbReference>
<dbReference type="AlphaFoldDB" id="A0A9Q0M936"/>
<dbReference type="EC" id="3.6.4.13" evidence="8"/>
<accession>A0A9Q0M936</accession>
<dbReference type="GO" id="GO:0016787">
    <property type="term" value="F:hydrolase activity"/>
    <property type="evidence" value="ECO:0007669"/>
    <property type="project" value="UniProtKB-KW"/>
</dbReference>
<proteinExistence type="inferred from homology"/>
<evidence type="ECO:0000256" key="5">
    <source>
        <dbReference type="ARBA" id="ARBA00022884"/>
    </source>
</evidence>
<dbReference type="InterPro" id="IPR001650">
    <property type="entry name" value="Helicase_C-like"/>
</dbReference>
<evidence type="ECO:0000313" key="14">
    <source>
        <dbReference type="Proteomes" id="UP001142055"/>
    </source>
</evidence>
<gene>
    <name evidence="13" type="ORF">RDWZM_005804</name>
</gene>
<dbReference type="InterPro" id="IPR011545">
    <property type="entry name" value="DEAD/DEAH_box_helicase_dom"/>
</dbReference>
<dbReference type="CDD" id="cd18787">
    <property type="entry name" value="SF2_C_DEAD"/>
    <property type="match status" value="1"/>
</dbReference>
<comment type="similarity">
    <text evidence="7">Belongs to the DEAD box helicase family.</text>
</comment>
<dbReference type="InterPro" id="IPR027417">
    <property type="entry name" value="P-loop_NTPase"/>
</dbReference>
<keyword evidence="2 7" id="KW-0378">Hydrolase</keyword>
<evidence type="ECO:0000259" key="10">
    <source>
        <dbReference type="PROSITE" id="PS51192"/>
    </source>
</evidence>
<feature type="compositionally biased region" description="Acidic residues" evidence="9">
    <location>
        <begin position="714"/>
        <end position="724"/>
    </location>
</feature>
<dbReference type="Proteomes" id="UP001142055">
    <property type="component" value="Chromosome 2"/>
</dbReference>
<sequence length="777" mass="89082">MVQNGTKKVKKQQKLPTKKNNVLKSDSEYLELNQLVATYDWTKFDKFESIPISTRTKNGLRKNGYKQPTDIQKQSIGYSLAGNDVLGAAKTGSGKTIAFLVPMLECLYKNQWTAWDGLGALIISPTRELAYQIFEVLNKIGGQHDFSVGLIIGGKDLKFESKRMDRCNIIVCTPGRLLQHMDENSLFTCDNLKMLILDEADRILDLGFAKTMNAIIANLPSERQTLLFSATQTKSVKDLARLSLKNPIYISSHENEKYSTPKKLTQSYMVCNLEDKINLLWSFLKQHTKFKIIVFMSSCKQVKFVYELFCKLRPGIPLLALYGSLHQMKRMSIYDKFCQSNRTVLFATDIASRGLDFPGVNWVVQMDCPEDVNTYIHRVGRTARFEDGGESLLVLLPTEETMVELLKEKKVPIDRIMVNPKKLTNIQRKCEAYLARDVSLKESAQRAFKSYLKNTFYMKNKQIFQLDKLNLDQFAHSLGLVITPRVRFIERKLAMDNEKVEEKFKCESDDNVHESIDKKEPNVRGPISSINLTLDNDDDDKDDDLFQVKRVWRFDQTTDSTNDDLNLSVAEPTNKKSTKSISKAAVAKRLLKKNIKLNTKIVFDDDGTTQVFNGGVMQSSNIQARQLDNAKSGIDIELSKKIMEEEDKVDKQMYRNLLKEKNREKKKKLKAQRDSKNSNVELNMSGDEDDSGKLTDFFIENLPDPDRIYGKLEEVDENESDDDKQESSMMMMTENNRTSTKRKYNESDDDSDESEMETMNDEPTSDLENMALRLLSR</sequence>
<evidence type="ECO:0000256" key="2">
    <source>
        <dbReference type="ARBA" id="ARBA00022801"/>
    </source>
</evidence>
<dbReference type="Pfam" id="PF00271">
    <property type="entry name" value="Helicase_C"/>
    <property type="match status" value="1"/>
</dbReference>
<feature type="region of interest" description="Disordered" evidence="9">
    <location>
        <begin position="659"/>
        <end position="696"/>
    </location>
</feature>
<dbReference type="PROSITE" id="PS51194">
    <property type="entry name" value="HELICASE_CTER"/>
    <property type="match status" value="1"/>
</dbReference>
<dbReference type="InterPro" id="IPR014001">
    <property type="entry name" value="Helicase_ATP-bd"/>
</dbReference>
<feature type="region of interest" description="Disordered" evidence="9">
    <location>
        <begin position="712"/>
        <end position="768"/>
    </location>
</feature>
<organism evidence="13 14">
    <name type="scientific">Blomia tropicalis</name>
    <name type="common">Mite</name>
    <dbReference type="NCBI Taxonomy" id="40697"/>
    <lineage>
        <taxon>Eukaryota</taxon>
        <taxon>Metazoa</taxon>
        <taxon>Ecdysozoa</taxon>
        <taxon>Arthropoda</taxon>
        <taxon>Chelicerata</taxon>
        <taxon>Arachnida</taxon>
        <taxon>Acari</taxon>
        <taxon>Acariformes</taxon>
        <taxon>Sarcoptiformes</taxon>
        <taxon>Astigmata</taxon>
        <taxon>Glycyphagoidea</taxon>
        <taxon>Echimyopodidae</taxon>
        <taxon>Blomia</taxon>
    </lineage>
</organism>
<dbReference type="OMA" id="FLWRQKQ"/>
<evidence type="ECO:0000256" key="7">
    <source>
        <dbReference type="RuleBase" id="RU000492"/>
    </source>
</evidence>
<dbReference type="PROSITE" id="PS51192">
    <property type="entry name" value="HELICASE_ATP_BIND_1"/>
    <property type="match status" value="1"/>
</dbReference>
<evidence type="ECO:0000256" key="8">
    <source>
        <dbReference type="RuleBase" id="RU365068"/>
    </source>
</evidence>
<reference evidence="13" key="1">
    <citation type="submission" date="2022-12" db="EMBL/GenBank/DDBJ databases">
        <title>Genome assemblies of Blomia tropicalis.</title>
        <authorList>
            <person name="Cui Y."/>
        </authorList>
    </citation>
    <scope>NUCLEOTIDE SEQUENCE</scope>
    <source>
        <tissue evidence="13">Adult mites</tissue>
    </source>
</reference>
<dbReference type="GO" id="GO:0003724">
    <property type="term" value="F:RNA helicase activity"/>
    <property type="evidence" value="ECO:0007669"/>
    <property type="project" value="UniProtKB-EC"/>
</dbReference>